<protein>
    <recommendedName>
        <fullName evidence="8">Plant heme peroxidase family profile domain-containing protein</fullName>
    </recommendedName>
</protein>
<reference evidence="9" key="1">
    <citation type="submission" date="2014-09" db="EMBL/GenBank/DDBJ databases">
        <authorList>
            <person name="Magalhaes I.L.F."/>
            <person name="Oliveira U."/>
            <person name="Santos F.R."/>
            <person name="Vidigal T.H.D.A."/>
            <person name="Brescovit A.D."/>
            <person name="Santos A.J."/>
        </authorList>
    </citation>
    <scope>NUCLEOTIDE SEQUENCE</scope>
    <source>
        <tissue evidence="9">Shoot tissue taken approximately 20 cm above the soil surface</tissue>
    </source>
</reference>
<dbReference type="InterPro" id="IPR002016">
    <property type="entry name" value="Haem_peroxidase"/>
</dbReference>
<keyword evidence="3" id="KW-0479">Metal-binding</keyword>
<evidence type="ECO:0000256" key="2">
    <source>
        <dbReference type="ARBA" id="ARBA00006873"/>
    </source>
</evidence>
<sequence length="164" mass="18031">MVRLGMYKLDGLMGEYRVLPTPRISRLPPNSDIAQLQEAFSKKNLTTKDLVILSGAHTIGSSRSIPRPPLHWREQQAQRRRQWPGAGPGLPERPPVQVRRQSGGDGGDVLPRAPPGSTRGTTRTSRTAAGCPGRTPCCWPTASPRLRREARDGSLREGVLRGLR</sequence>
<evidence type="ECO:0000313" key="9">
    <source>
        <dbReference type="EMBL" id="JAE25655.1"/>
    </source>
</evidence>
<dbReference type="Gene3D" id="1.10.420.10">
    <property type="entry name" value="Peroxidase, domain 2"/>
    <property type="match status" value="1"/>
</dbReference>
<feature type="domain" description="Plant heme peroxidase family profile" evidence="8">
    <location>
        <begin position="25"/>
        <end position="63"/>
    </location>
</feature>
<dbReference type="GO" id="GO:0006979">
    <property type="term" value="P:response to oxidative stress"/>
    <property type="evidence" value="ECO:0007669"/>
    <property type="project" value="InterPro"/>
</dbReference>
<proteinExistence type="inferred from homology"/>
<evidence type="ECO:0000256" key="6">
    <source>
        <dbReference type="ARBA" id="ARBA00023004"/>
    </source>
</evidence>
<dbReference type="AlphaFoldDB" id="A0A0A9GKM9"/>
<dbReference type="Pfam" id="PF00141">
    <property type="entry name" value="peroxidase"/>
    <property type="match status" value="1"/>
</dbReference>
<dbReference type="GO" id="GO:0004601">
    <property type="term" value="F:peroxidase activity"/>
    <property type="evidence" value="ECO:0007669"/>
    <property type="project" value="InterPro"/>
</dbReference>
<dbReference type="PROSITE" id="PS00435">
    <property type="entry name" value="PEROXIDASE_1"/>
    <property type="match status" value="1"/>
</dbReference>
<evidence type="ECO:0000256" key="4">
    <source>
        <dbReference type="ARBA" id="ARBA00022837"/>
    </source>
</evidence>
<dbReference type="InterPro" id="IPR010255">
    <property type="entry name" value="Haem_peroxidase_sf"/>
</dbReference>
<name>A0A0A9GKM9_ARUDO</name>
<evidence type="ECO:0000256" key="7">
    <source>
        <dbReference type="SAM" id="MobiDB-lite"/>
    </source>
</evidence>
<dbReference type="SUPFAM" id="SSF48113">
    <property type="entry name" value="Heme-dependent peroxidases"/>
    <property type="match status" value="1"/>
</dbReference>
<comment type="cofactor">
    <cofactor evidence="1">
        <name>heme b</name>
        <dbReference type="ChEBI" id="CHEBI:60344"/>
    </cofactor>
</comment>
<evidence type="ECO:0000256" key="1">
    <source>
        <dbReference type="ARBA" id="ARBA00001970"/>
    </source>
</evidence>
<evidence type="ECO:0000256" key="5">
    <source>
        <dbReference type="ARBA" id="ARBA00023002"/>
    </source>
</evidence>
<organism evidence="9">
    <name type="scientific">Arundo donax</name>
    <name type="common">Giant reed</name>
    <name type="synonym">Donax arundinaceus</name>
    <dbReference type="NCBI Taxonomy" id="35708"/>
    <lineage>
        <taxon>Eukaryota</taxon>
        <taxon>Viridiplantae</taxon>
        <taxon>Streptophyta</taxon>
        <taxon>Embryophyta</taxon>
        <taxon>Tracheophyta</taxon>
        <taxon>Spermatophyta</taxon>
        <taxon>Magnoliopsida</taxon>
        <taxon>Liliopsida</taxon>
        <taxon>Poales</taxon>
        <taxon>Poaceae</taxon>
        <taxon>PACMAD clade</taxon>
        <taxon>Arundinoideae</taxon>
        <taxon>Arundineae</taxon>
        <taxon>Arundo</taxon>
    </lineage>
</organism>
<comment type="similarity">
    <text evidence="2">Belongs to the peroxidase family. Ascorbate peroxidase subfamily.</text>
</comment>
<reference evidence="9" key="2">
    <citation type="journal article" date="2015" name="Data Brief">
        <title>Shoot transcriptome of the giant reed, Arundo donax.</title>
        <authorList>
            <person name="Barrero R.A."/>
            <person name="Guerrero F.D."/>
            <person name="Moolhuijzen P."/>
            <person name="Goolsby J.A."/>
            <person name="Tidwell J."/>
            <person name="Bellgard S.E."/>
            <person name="Bellgard M.I."/>
        </authorList>
    </citation>
    <scope>NUCLEOTIDE SEQUENCE</scope>
    <source>
        <tissue evidence="9">Shoot tissue taken approximately 20 cm above the soil surface</tissue>
    </source>
</reference>
<dbReference type="GO" id="GO:0020037">
    <property type="term" value="F:heme binding"/>
    <property type="evidence" value="ECO:0007669"/>
    <property type="project" value="InterPro"/>
</dbReference>
<keyword evidence="4" id="KW-0106">Calcium</keyword>
<feature type="compositionally biased region" description="Low complexity" evidence="7">
    <location>
        <begin position="115"/>
        <end position="130"/>
    </location>
</feature>
<evidence type="ECO:0000256" key="3">
    <source>
        <dbReference type="ARBA" id="ARBA00022723"/>
    </source>
</evidence>
<feature type="region of interest" description="Disordered" evidence="7">
    <location>
        <begin position="61"/>
        <end position="137"/>
    </location>
</feature>
<accession>A0A0A9GKM9</accession>
<keyword evidence="5" id="KW-0560">Oxidoreductase</keyword>
<dbReference type="EMBL" id="GBRH01172241">
    <property type="protein sequence ID" value="JAE25655.1"/>
    <property type="molecule type" value="Transcribed_RNA"/>
</dbReference>
<keyword evidence="6" id="KW-0408">Iron</keyword>
<dbReference type="InterPro" id="IPR019793">
    <property type="entry name" value="Peroxidases_heam-ligand_BS"/>
</dbReference>
<dbReference type="GO" id="GO:0046872">
    <property type="term" value="F:metal ion binding"/>
    <property type="evidence" value="ECO:0007669"/>
    <property type="project" value="UniProtKB-KW"/>
</dbReference>
<evidence type="ECO:0000259" key="8">
    <source>
        <dbReference type="Pfam" id="PF00141"/>
    </source>
</evidence>